<proteinExistence type="predicted"/>
<dbReference type="AlphaFoldDB" id="A0A9W4H916"/>
<keyword evidence="2" id="KW-1185">Reference proteome</keyword>
<evidence type="ECO:0000313" key="2">
    <source>
        <dbReference type="Proteomes" id="UP001153618"/>
    </source>
</evidence>
<gene>
    <name evidence="1" type="ORF">POLS_LOCUS4</name>
</gene>
<dbReference type="PANTHER" id="PTHR35394:SF5">
    <property type="entry name" value="DUF3176 DOMAIN-CONTAINING PROTEIN"/>
    <property type="match status" value="1"/>
</dbReference>
<sequence>MLLQDKGRSLVTIGALITVLALFFDPFVQQVLTYPLRETPSSQSSAIAKRSVDLYLRASEIEVLDAVNSAYWTSDFTLDPLCPSGNCTWPSFVSAGFCSKCEDITTSASLVGCTDFDFDEFDKTGYRGEYAVPCNVSISQGTWSSSPISLVNSKAFIPKDVIWKAHHFEPDLDSAGNLVSPNKTFLGIKNPFYVYVHAALSFPFQNTTIDVGAHPNKNLKLRKVTMCALSPCTRTYKISVSRGVCSINILGPYFGTLDYHEIVMTLNHAGTPG</sequence>
<organism evidence="1 2">
    <name type="scientific">Penicillium olsonii</name>
    <dbReference type="NCBI Taxonomy" id="99116"/>
    <lineage>
        <taxon>Eukaryota</taxon>
        <taxon>Fungi</taxon>
        <taxon>Dikarya</taxon>
        <taxon>Ascomycota</taxon>
        <taxon>Pezizomycotina</taxon>
        <taxon>Eurotiomycetes</taxon>
        <taxon>Eurotiomycetidae</taxon>
        <taxon>Eurotiales</taxon>
        <taxon>Aspergillaceae</taxon>
        <taxon>Penicillium</taxon>
    </lineage>
</organism>
<reference evidence="1" key="1">
    <citation type="submission" date="2021-07" db="EMBL/GenBank/DDBJ databases">
        <authorList>
            <person name="Branca A.L. A."/>
        </authorList>
    </citation>
    <scope>NUCLEOTIDE SEQUENCE</scope>
</reference>
<evidence type="ECO:0000313" key="1">
    <source>
        <dbReference type="EMBL" id="CAG7935855.1"/>
    </source>
</evidence>
<comment type="caution">
    <text evidence="1">The sequence shown here is derived from an EMBL/GenBank/DDBJ whole genome shotgun (WGS) entry which is preliminary data.</text>
</comment>
<protein>
    <submittedName>
        <fullName evidence="1">Uncharacterized protein</fullName>
    </submittedName>
</protein>
<dbReference type="Proteomes" id="UP001153618">
    <property type="component" value="Unassembled WGS sequence"/>
</dbReference>
<dbReference type="PANTHER" id="PTHR35394">
    <property type="entry name" value="DUF3176 DOMAIN-CONTAINING PROTEIN"/>
    <property type="match status" value="1"/>
</dbReference>
<accession>A0A9W4H916</accession>
<dbReference type="EMBL" id="CAJVOS010000006">
    <property type="protein sequence ID" value="CAG7935855.1"/>
    <property type="molecule type" value="Genomic_DNA"/>
</dbReference>
<dbReference type="OrthoDB" id="5242705at2759"/>
<name>A0A9W4H916_PENOL</name>